<dbReference type="eggNOG" id="KOG1347">
    <property type="taxonomic scope" value="Eukaryota"/>
</dbReference>
<accession>M7ZHG9</accession>
<name>M7ZHG9_TRIUA</name>
<proteinExistence type="inferred from homology"/>
<dbReference type="PANTHER" id="PTHR11206">
    <property type="entry name" value="MULTIDRUG RESISTANCE PROTEIN"/>
    <property type="match status" value="1"/>
</dbReference>
<dbReference type="EMBL" id="KD079277">
    <property type="protein sequence ID" value="EMS62658.1"/>
    <property type="molecule type" value="Genomic_DNA"/>
</dbReference>
<dbReference type="InterPro" id="IPR002528">
    <property type="entry name" value="MATE_fam"/>
</dbReference>
<protein>
    <submittedName>
        <fullName evidence="2">MATE efflux family protein 6</fullName>
    </submittedName>
</protein>
<sequence length="204" mass="21872">MVVPATRLARAIDGDTGEGSEPCRKRNTIRRSLASHQRALVLPCLLLFSGARRLCLGNDSKHRLASQERGADMAIPLQAKKQQENGSKGGQGSDVDGGDDNPSAAEELRELWRMAAPITALNCVVYLRAMWWWYEVVTVLAGYLANPTAAVGAAGVLIQTTSLMYTVPMALAACVSTRVGNELGAGKPRRARMAATVALWELPA</sequence>
<dbReference type="AlphaFoldDB" id="M7ZHG9"/>
<dbReference type="GO" id="GO:0016020">
    <property type="term" value="C:membrane"/>
    <property type="evidence" value="ECO:0007669"/>
    <property type="project" value="InterPro"/>
</dbReference>
<dbReference type="GO" id="GO:0042910">
    <property type="term" value="F:xenobiotic transmembrane transporter activity"/>
    <property type="evidence" value="ECO:0007669"/>
    <property type="project" value="InterPro"/>
</dbReference>
<reference evidence="2" key="1">
    <citation type="journal article" date="2013" name="Nature">
        <title>Draft genome of the wheat A-genome progenitor Triticum urartu.</title>
        <authorList>
            <person name="Ling H.Q."/>
            <person name="Zhao S."/>
            <person name="Liu D."/>
            <person name="Wang J."/>
            <person name="Sun H."/>
            <person name="Zhang C."/>
            <person name="Fan H."/>
            <person name="Li D."/>
            <person name="Dong L."/>
            <person name="Tao Y."/>
            <person name="Gao C."/>
            <person name="Wu H."/>
            <person name="Li Y."/>
            <person name="Cui Y."/>
            <person name="Guo X."/>
            <person name="Zheng S."/>
            <person name="Wang B."/>
            <person name="Yu K."/>
            <person name="Liang Q."/>
            <person name="Yang W."/>
            <person name="Lou X."/>
            <person name="Chen J."/>
            <person name="Feng M."/>
            <person name="Jian J."/>
            <person name="Zhang X."/>
            <person name="Luo G."/>
            <person name="Jiang Y."/>
            <person name="Liu J."/>
            <person name="Wang Z."/>
            <person name="Sha Y."/>
            <person name="Zhang B."/>
            <person name="Wu H."/>
            <person name="Tang D."/>
            <person name="Shen Q."/>
            <person name="Xue P."/>
            <person name="Zou S."/>
            <person name="Wang X."/>
            <person name="Liu X."/>
            <person name="Wang F."/>
            <person name="Yang Y."/>
            <person name="An X."/>
            <person name="Dong Z."/>
            <person name="Zhang K."/>
            <person name="Zhang X."/>
            <person name="Luo M.C."/>
            <person name="Dvorak J."/>
            <person name="Tong Y."/>
            <person name="Wang J."/>
            <person name="Yang H."/>
            <person name="Li Z."/>
            <person name="Wang D."/>
            <person name="Zhang A."/>
            <person name="Wang J."/>
        </authorList>
    </citation>
    <scope>NUCLEOTIDE SEQUENCE</scope>
</reference>
<organism evidence="2">
    <name type="scientific">Triticum urartu</name>
    <name type="common">Red wild einkorn</name>
    <name type="synonym">Crithodium urartu</name>
    <dbReference type="NCBI Taxonomy" id="4572"/>
    <lineage>
        <taxon>Eukaryota</taxon>
        <taxon>Viridiplantae</taxon>
        <taxon>Streptophyta</taxon>
        <taxon>Embryophyta</taxon>
        <taxon>Tracheophyta</taxon>
        <taxon>Spermatophyta</taxon>
        <taxon>Magnoliopsida</taxon>
        <taxon>Liliopsida</taxon>
        <taxon>Poales</taxon>
        <taxon>Poaceae</taxon>
        <taxon>BOP clade</taxon>
        <taxon>Pooideae</taxon>
        <taxon>Triticodae</taxon>
        <taxon>Triticeae</taxon>
        <taxon>Triticinae</taxon>
        <taxon>Triticum</taxon>
    </lineage>
</organism>
<gene>
    <name evidence="2" type="ORF">TRIUR3_28939</name>
</gene>
<dbReference type="Pfam" id="PF01554">
    <property type="entry name" value="MatE"/>
    <property type="match status" value="1"/>
</dbReference>
<evidence type="ECO:0000313" key="2">
    <source>
        <dbReference type="EMBL" id="EMS62658.1"/>
    </source>
</evidence>
<dbReference type="STRING" id="4572.M7ZHG9"/>
<evidence type="ECO:0000256" key="1">
    <source>
        <dbReference type="ARBA" id="ARBA00010199"/>
    </source>
</evidence>
<dbReference type="GO" id="GO:0015297">
    <property type="term" value="F:antiporter activity"/>
    <property type="evidence" value="ECO:0007669"/>
    <property type="project" value="InterPro"/>
</dbReference>
<comment type="similarity">
    <text evidence="1">Belongs to the multi antimicrobial extrusion (MATE) (TC 2.A.66.1) family.</text>
</comment>